<dbReference type="Pfam" id="PF07686">
    <property type="entry name" value="V-set"/>
    <property type="match status" value="1"/>
</dbReference>
<sequence length="125" mass="13653">MEMWGTLHLLVVLLLCFPGVRCDIQLTQSPASLSATLGGRVTITCRASKNIYSNLAWYQQKTEKAPKLLIYNANSLDSGVPSRFSGSGSGTDYTLTISSLESGDAATYYCQQYSEYPPTVKQVIT</sequence>
<dbReference type="AlphaFoldDB" id="A0A8C0ZNS1"/>
<feature type="chain" id="PRO_5034280981" description="Ig-like domain-containing protein" evidence="4">
    <location>
        <begin position="23"/>
        <end position="125"/>
    </location>
</feature>
<keyword evidence="3" id="KW-1280">Immunoglobulin</keyword>
<keyword evidence="4" id="KW-0732">Signal</keyword>
<dbReference type="InterPro" id="IPR007110">
    <property type="entry name" value="Ig-like_dom"/>
</dbReference>
<proteinExistence type="predicted"/>
<evidence type="ECO:0000313" key="6">
    <source>
        <dbReference type="Ensembl" id="ENSCCNP00000006296.1"/>
    </source>
</evidence>
<organism evidence="6">
    <name type="scientific">Castor canadensis</name>
    <name type="common">American beaver</name>
    <dbReference type="NCBI Taxonomy" id="51338"/>
    <lineage>
        <taxon>Eukaryota</taxon>
        <taxon>Metazoa</taxon>
        <taxon>Chordata</taxon>
        <taxon>Craniata</taxon>
        <taxon>Vertebrata</taxon>
        <taxon>Euteleostomi</taxon>
        <taxon>Mammalia</taxon>
        <taxon>Eutheria</taxon>
        <taxon>Euarchontoglires</taxon>
        <taxon>Glires</taxon>
        <taxon>Rodentia</taxon>
        <taxon>Castorimorpha</taxon>
        <taxon>Castoridae</taxon>
        <taxon>Castor</taxon>
    </lineage>
</organism>
<dbReference type="InterPro" id="IPR013783">
    <property type="entry name" value="Ig-like_fold"/>
</dbReference>
<evidence type="ECO:0000259" key="5">
    <source>
        <dbReference type="PROSITE" id="PS50835"/>
    </source>
</evidence>
<evidence type="ECO:0000256" key="1">
    <source>
        <dbReference type="ARBA" id="ARBA00022859"/>
    </source>
</evidence>
<dbReference type="SMART" id="SM00406">
    <property type="entry name" value="IGv"/>
    <property type="match status" value="1"/>
</dbReference>
<dbReference type="SMART" id="SM00409">
    <property type="entry name" value="IG"/>
    <property type="match status" value="1"/>
</dbReference>
<dbReference type="GO" id="GO:0002250">
    <property type="term" value="P:adaptive immune response"/>
    <property type="evidence" value="ECO:0007669"/>
    <property type="project" value="UniProtKB-KW"/>
</dbReference>
<reference evidence="6" key="1">
    <citation type="submission" date="2023-09" db="UniProtKB">
        <authorList>
            <consortium name="Ensembl"/>
        </authorList>
    </citation>
    <scope>IDENTIFICATION</scope>
</reference>
<dbReference type="FunFam" id="2.60.40.10:FF:000212">
    <property type="entry name" value="Immunoglobulin kappa chain variable 12-38"/>
    <property type="match status" value="1"/>
</dbReference>
<evidence type="ECO:0000256" key="3">
    <source>
        <dbReference type="ARBA" id="ARBA00043265"/>
    </source>
</evidence>
<evidence type="ECO:0000256" key="2">
    <source>
        <dbReference type="ARBA" id="ARBA00023130"/>
    </source>
</evidence>
<dbReference type="InterPro" id="IPR003599">
    <property type="entry name" value="Ig_sub"/>
</dbReference>
<feature type="domain" description="Ig-like" evidence="5">
    <location>
        <begin position="18"/>
        <end position="111"/>
    </location>
</feature>
<dbReference type="PANTHER" id="PTHR23267">
    <property type="entry name" value="IMMUNOGLOBULIN LIGHT CHAIN"/>
    <property type="match status" value="1"/>
</dbReference>
<dbReference type="GO" id="GO:0005886">
    <property type="term" value="C:plasma membrane"/>
    <property type="evidence" value="ECO:0007669"/>
    <property type="project" value="UniProtKB-ARBA"/>
</dbReference>
<accession>A0A8C0ZNS1</accession>
<protein>
    <recommendedName>
        <fullName evidence="5">Ig-like domain-containing protein</fullName>
    </recommendedName>
</protein>
<keyword evidence="2" id="KW-1064">Adaptive immunity</keyword>
<dbReference type="GO" id="GO:0005576">
    <property type="term" value="C:extracellular region"/>
    <property type="evidence" value="ECO:0007669"/>
    <property type="project" value="UniProtKB-ARBA"/>
</dbReference>
<dbReference type="InterPro" id="IPR050150">
    <property type="entry name" value="IgV_Light_Chain"/>
</dbReference>
<keyword evidence="1" id="KW-0391">Immunity</keyword>
<name>A0A8C0ZNS1_CASCN</name>
<dbReference type="GO" id="GO:0019814">
    <property type="term" value="C:immunoglobulin complex"/>
    <property type="evidence" value="ECO:0007669"/>
    <property type="project" value="UniProtKB-KW"/>
</dbReference>
<dbReference type="InterPro" id="IPR036179">
    <property type="entry name" value="Ig-like_dom_sf"/>
</dbReference>
<evidence type="ECO:0000256" key="4">
    <source>
        <dbReference type="SAM" id="SignalP"/>
    </source>
</evidence>
<dbReference type="SUPFAM" id="SSF48726">
    <property type="entry name" value="Immunoglobulin"/>
    <property type="match status" value="1"/>
</dbReference>
<dbReference type="Ensembl" id="ENSCCNT00000008268.1">
    <property type="protein sequence ID" value="ENSCCNP00000006296.1"/>
    <property type="gene ID" value="ENSCCNG00000006652.1"/>
</dbReference>
<feature type="signal peptide" evidence="4">
    <location>
        <begin position="1"/>
        <end position="22"/>
    </location>
</feature>
<dbReference type="Gene3D" id="2.60.40.10">
    <property type="entry name" value="Immunoglobulins"/>
    <property type="match status" value="1"/>
</dbReference>
<dbReference type="InterPro" id="IPR013106">
    <property type="entry name" value="Ig_V-set"/>
</dbReference>
<dbReference type="PROSITE" id="PS50835">
    <property type="entry name" value="IG_LIKE"/>
    <property type="match status" value="1"/>
</dbReference>